<evidence type="ECO:0000256" key="6">
    <source>
        <dbReference type="ARBA" id="ARBA00023136"/>
    </source>
</evidence>
<keyword evidence="6 8" id="KW-0472">Membrane</keyword>
<dbReference type="InterPro" id="IPR011922">
    <property type="entry name" value="Cell_div_FtsL"/>
</dbReference>
<keyword evidence="7 8" id="KW-0131">Cell cycle</keyword>
<keyword evidence="2 8" id="KW-1003">Cell membrane</keyword>
<dbReference type="GO" id="GO:0032153">
    <property type="term" value="C:cell division site"/>
    <property type="evidence" value="ECO:0007669"/>
    <property type="project" value="UniProtKB-UniRule"/>
</dbReference>
<comment type="function">
    <text evidence="8">Essential cell division protein. May link together the upstream cell division proteins, which are predominantly cytoplasmic, with the downstream cell division proteins, which are predominantly periplasmic.</text>
</comment>
<proteinExistence type="inferred from homology"/>
<comment type="subcellular location">
    <subcellularLocation>
        <location evidence="8">Cell inner membrane</location>
        <topology evidence="8">Single-pass type II membrane protein</topology>
    </subcellularLocation>
    <subcellularLocation>
        <location evidence="1">Cell membrane</location>
        <topology evidence="1">Single-pass type II membrane protein</topology>
    </subcellularLocation>
    <text evidence="8">Localizes to the division septum where it forms a ring structure.</text>
</comment>
<evidence type="ECO:0000256" key="3">
    <source>
        <dbReference type="ARBA" id="ARBA00022618"/>
    </source>
</evidence>
<accession>A0A0W0VK64</accession>
<evidence type="ECO:0000313" key="11">
    <source>
        <dbReference type="EMBL" id="QBR83922.1"/>
    </source>
</evidence>
<dbReference type="EMBL" id="LNYH01000100">
    <property type="protein sequence ID" value="KTD20517.1"/>
    <property type="molecule type" value="Genomic_DNA"/>
</dbReference>
<dbReference type="Pfam" id="PF04999">
    <property type="entry name" value="FtsL"/>
    <property type="match status" value="1"/>
</dbReference>
<keyword evidence="5 8" id="KW-1133">Transmembrane helix</keyword>
<dbReference type="EMBL" id="CP038254">
    <property type="protein sequence ID" value="QBR83922.1"/>
    <property type="molecule type" value="Genomic_DNA"/>
</dbReference>
<reference evidence="11 13" key="2">
    <citation type="submission" date="2019-03" db="EMBL/GenBank/DDBJ databases">
        <title>Diverse conjugative elements silence natural transformation in Legionella species.</title>
        <authorList>
            <person name="Durieux I."/>
            <person name="Ginevra C."/>
            <person name="Attaiech L."/>
            <person name="Picq K."/>
            <person name="Juan P.A."/>
            <person name="Jarraud S."/>
            <person name="Charpentier X."/>
        </authorList>
    </citation>
    <scope>NUCLEOTIDE SEQUENCE [LARGE SCALE GENOMIC DNA]</scope>
    <source>
        <strain evidence="11 13">HL-0427-4011</strain>
    </source>
</reference>
<evidence type="ECO:0000256" key="5">
    <source>
        <dbReference type="ARBA" id="ARBA00022989"/>
    </source>
</evidence>
<keyword evidence="3 8" id="KW-0132">Cell division</keyword>
<organism evidence="10 12">
    <name type="scientific">Legionella israelensis</name>
    <dbReference type="NCBI Taxonomy" id="454"/>
    <lineage>
        <taxon>Bacteria</taxon>
        <taxon>Pseudomonadati</taxon>
        <taxon>Pseudomonadota</taxon>
        <taxon>Gammaproteobacteria</taxon>
        <taxon>Legionellales</taxon>
        <taxon>Legionellaceae</taxon>
        <taxon>Legionella</taxon>
    </lineage>
</organism>
<name>A0A0W0VK64_9GAMM</name>
<comment type="subunit">
    <text evidence="8">Part of a complex composed of FtsB, FtsL and FtsQ.</text>
</comment>
<dbReference type="OrthoDB" id="5653786at2"/>
<dbReference type="PATRIC" id="fig|454.4.peg.1912"/>
<dbReference type="RefSeq" id="WP_058502099.1">
    <property type="nucleotide sequence ID" value="NZ_CAAAJA010000007.1"/>
</dbReference>
<keyword evidence="8" id="KW-0997">Cell inner membrane</keyword>
<dbReference type="STRING" id="454.Lisr_1762"/>
<evidence type="ECO:0000313" key="10">
    <source>
        <dbReference type="EMBL" id="KTD20517.1"/>
    </source>
</evidence>
<dbReference type="GO" id="GO:0005886">
    <property type="term" value="C:plasma membrane"/>
    <property type="evidence" value="ECO:0007669"/>
    <property type="project" value="UniProtKB-SubCell"/>
</dbReference>
<comment type="similarity">
    <text evidence="8">Belongs to the FtsL family.</text>
</comment>
<sequence length="112" mass="12735">MNAAAKVINQSNLFNGQFTDLRLSKSLFFVIVLSFAVLLSAMAVIYTTNAYRIKFNQVEQAEQQKHRLQMQWGQLLLEQASLATSSRVEQLAHNKLGMILPPPDKKFILQIQ</sequence>
<evidence type="ECO:0000256" key="7">
    <source>
        <dbReference type="ARBA" id="ARBA00023306"/>
    </source>
</evidence>
<dbReference type="Proteomes" id="UP000295517">
    <property type="component" value="Chromosome"/>
</dbReference>
<protein>
    <recommendedName>
        <fullName evidence="8 9">Cell division protein FtsL</fullName>
    </recommendedName>
</protein>
<evidence type="ECO:0000313" key="12">
    <source>
        <dbReference type="Proteomes" id="UP000054761"/>
    </source>
</evidence>
<dbReference type="NCBIfam" id="TIGR02209">
    <property type="entry name" value="ftsL_broad"/>
    <property type="match status" value="1"/>
</dbReference>
<dbReference type="PANTHER" id="PTHR37479:SF1">
    <property type="entry name" value="CELL DIVISION PROTEIN FTSL"/>
    <property type="match status" value="1"/>
</dbReference>
<dbReference type="GO" id="GO:0043093">
    <property type="term" value="P:FtsZ-dependent cytokinesis"/>
    <property type="evidence" value="ECO:0007669"/>
    <property type="project" value="UniProtKB-UniRule"/>
</dbReference>
<dbReference type="Proteomes" id="UP000054761">
    <property type="component" value="Unassembled WGS sequence"/>
</dbReference>
<evidence type="ECO:0000313" key="13">
    <source>
        <dbReference type="Proteomes" id="UP000295517"/>
    </source>
</evidence>
<evidence type="ECO:0000256" key="8">
    <source>
        <dbReference type="HAMAP-Rule" id="MF_00910"/>
    </source>
</evidence>
<evidence type="ECO:0000256" key="9">
    <source>
        <dbReference type="NCBIfam" id="TIGR02209"/>
    </source>
</evidence>
<keyword evidence="4 8" id="KW-0812">Transmembrane</keyword>
<keyword evidence="12" id="KW-1185">Reference proteome</keyword>
<evidence type="ECO:0000256" key="2">
    <source>
        <dbReference type="ARBA" id="ARBA00022475"/>
    </source>
</evidence>
<dbReference type="AlphaFoldDB" id="A0A0W0VK64"/>
<gene>
    <name evidence="8 11" type="primary">ftsL</name>
    <name evidence="11" type="ORF">E3983_05915</name>
    <name evidence="10" type="ORF">Lisr_1762</name>
</gene>
<dbReference type="HAMAP" id="MF_00910">
    <property type="entry name" value="FtsL"/>
    <property type="match status" value="1"/>
</dbReference>
<dbReference type="PANTHER" id="PTHR37479">
    <property type="entry name" value="CELL DIVISION PROTEIN FTSL"/>
    <property type="match status" value="1"/>
</dbReference>
<feature type="transmembrane region" description="Helical" evidence="8">
    <location>
        <begin position="27"/>
        <end position="46"/>
    </location>
</feature>
<evidence type="ECO:0000256" key="1">
    <source>
        <dbReference type="ARBA" id="ARBA00004401"/>
    </source>
</evidence>
<evidence type="ECO:0000256" key="4">
    <source>
        <dbReference type="ARBA" id="ARBA00022692"/>
    </source>
</evidence>
<reference evidence="10 12" key="1">
    <citation type="submission" date="2015-11" db="EMBL/GenBank/DDBJ databases">
        <title>Genomic analysis of 38 Legionella species identifies large and diverse effector repertoires.</title>
        <authorList>
            <person name="Burstein D."/>
            <person name="Amaro F."/>
            <person name="Zusman T."/>
            <person name="Lifshitz Z."/>
            <person name="Cohen O."/>
            <person name="Gilbert J.A."/>
            <person name="Pupko T."/>
            <person name="Shuman H.A."/>
            <person name="Segal G."/>
        </authorList>
    </citation>
    <scope>NUCLEOTIDE SEQUENCE [LARGE SCALE GENOMIC DNA]</scope>
    <source>
        <strain evidence="10 12">Bercovier 4</strain>
    </source>
</reference>